<feature type="transmembrane region" description="Helical" evidence="7">
    <location>
        <begin position="717"/>
        <end position="739"/>
    </location>
</feature>
<dbReference type="Pfam" id="PF13899">
    <property type="entry name" value="Thioredoxin_7"/>
    <property type="match status" value="1"/>
</dbReference>
<dbReference type="GO" id="GO:0017004">
    <property type="term" value="P:cytochrome complex assembly"/>
    <property type="evidence" value="ECO:0007669"/>
    <property type="project" value="UniProtKB-KW"/>
</dbReference>
<proteinExistence type="predicted"/>
<feature type="region of interest" description="Disordered" evidence="6">
    <location>
        <begin position="857"/>
        <end position="887"/>
    </location>
</feature>
<dbReference type="InterPro" id="IPR003834">
    <property type="entry name" value="Cyt_c_assmbl_TM_dom"/>
</dbReference>
<name>A0A517NAI1_9BACT</name>
<evidence type="ECO:0000256" key="6">
    <source>
        <dbReference type="SAM" id="MobiDB-lite"/>
    </source>
</evidence>
<dbReference type="PANTHER" id="PTHR32234:SF3">
    <property type="entry name" value="SUPPRESSION OF COPPER SENSITIVITY PROTEIN"/>
    <property type="match status" value="1"/>
</dbReference>
<reference evidence="9 10" key="1">
    <citation type="submission" date="2019-02" db="EMBL/GenBank/DDBJ databases">
        <title>Deep-cultivation of Planctomycetes and their phenomic and genomic characterization uncovers novel biology.</title>
        <authorList>
            <person name="Wiegand S."/>
            <person name="Jogler M."/>
            <person name="Boedeker C."/>
            <person name="Pinto D."/>
            <person name="Vollmers J."/>
            <person name="Rivas-Marin E."/>
            <person name="Kohn T."/>
            <person name="Peeters S.H."/>
            <person name="Heuer A."/>
            <person name="Rast P."/>
            <person name="Oberbeckmann S."/>
            <person name="Bunk B."/>
            <person name="Jeske O."/>
            <person name="Meyerdierks A."/>
            <person name="Storesund J.E."/>
            <person name="Kallscheuer N."/>
            <person name="Luecker S."/>
            <person name="Lage O.M."/>
            <person name="Pohl T."/>
            <person name="Merkel B.J."/>
            <person name="Hornburger P."/>
            <person name="Mueller R.-W."/>
            <person name="Bruemmer F."/>
            <person name="Labrenz M."/>
            <person name="Spormann A.M."/>
            <person name="Op den Camp H."/>
            <person name="Overmann J."/>
            <person name="Amann R."/>
            <person name="Jetten M.S.M."/>
            <person name="Mascher T."/>
            <person name="Medema M.H."/>
            <person name="Devos D.P."/>
            <person name="Kaster A.-K."/>
            <person name="Ovreas L."/>
            <person name="Rohde M."/>
            <person name="Galperin M.Y."/>
            <person name="Jogler C."/>
        </authorList>
    </citation>
    <scope>NUCLEOTIDE SEQUENCE [LARGE SCALE GENOMIC DNA]</scope>
    <source>
        <strain evidence="9 10">K22_7</strain>
    </source>
</reference>
<dbReference type="GO" id="GO:0016020">
    <property type="term" value="C:membrane"/>
    <property type="evidence" value="ECO:0007669"/>
    <property type="project" value="UniProtKB-SubCell"/>
</dbReference>
<feature type="region of interest" description="Disordered" evidence="6">
    <location>
        <begin position="413"/>
        <end position="456"/>
    </location>
</feature>
<evidence type="ECO:0000256" key="1">
    <source>
        <dbReference type="ARBA" id="ARBA00004141"/>
    </source>
</evidence>
<dbReference type="GO" id="GO:0047134">
    <property type="term" value="F:protein-disulfide reductase [NAD(P)H] activity"/>
    <property type="evidence" value="ECO:0007669"/>
    <property type="project" value="UniProtKB-EC"/>
</dbReference>
<keyword evidence="4 7" id="KW-1133">Transmembrane helix</keyword>
<comment type="subcellular location">
    <subcellularLocation>
        <location evidence="1">Membrane</location>
        <topology evidence="1">Multi-pass membrane protein</topology>
    </subcellularLocation>
</comment>
<dbReference type="GO" id="GO:0045454">
    <property type="term" value="P:cell redox homeostasis"/>
    <property type="evidence" value="ECO:0007669"/>
    <property type="project" value="TreeGrafter"/>
</dbReference>
<feature type="compositionally biased region" description="Gly residues" evidence="6">
    <location>
        <begin position="438"/>
        <end position="455"/>
    </location>
</feature>
<dbReference type="KEGG" id="rlc:K227x_24140"/>
<feature type="transmembrane region" description="Helical" evidence="7">
    <location>
        <begin position="466"/>
        <end position="493"/>
    </location>
</feature>
<accession>A0A517NAI1</accession>
<evidence type="ECO:0000259" key="8">
    <source>
        <dbReference type="Pfam" id="PF02683"/>
    </source>
</evidence>
<feature type="transmembrane region" description="Helical" evidence="7">
    <location>
        <begin position="688"/>
        <end position="705"/>
    </location>
</feature>
<feature type="transmembrane region" description="Helical" evidence="7">
    <location>
        <begin position="549"/>
        <end position="570"/>
    </location>
</feature>
<keyword evidence="3" id="KW-0201">Cytochrome c-type biogenesis</keyword>
<evidence type="ECO:0000256" key="5">
    <source>
        <dbReference type="ARBA" id="ARBA00023136"/>
    </source>
</evidence>
<evidence type="ECO:0000313" key="9">
    <source>
        <dbReference type="EMBL" id="QDT04028.1"/>
    </source>
</evidence>
<sequence>MTDRNKSTIKDWLAAFFAVFLFSGIVACGGQAAAQSDFGVGGGALPDFTLGGFGASNPSAEPVVWNATYFADPSGEGVLEIEAELATHWHIYSTTQKKGGPVRTKFTVKPQSGEATDAVQIVGDFQPDVPPSKSVSSVYNGLTVEEHEDIVVWTAPIKVPFGFEQSITIAVDALVCDSSDGRCLPVREQLIVDYGGPVSAAQRKTTDSTVAAGAADKAAGSTTNAVAGSAAEVAIADADWFRDNEYVVRWHATVSPSQVAAGETATLTFTAKPDKGFHVYRFATDDAESSTNFVVTKKSGLKIGAPATSKAVISKSIVPSLPPVHYYAGQVSWSLPIQVPAGTAAGPQSIEGLIAYQACTDNSCHRPVALQFATQINVAETTGSDTTGDVTLTSAKSATALDAAAETKWVDKLSATESQPDKKASIAPLGSVSSGSGPTSGSGGNGGSGSGGNGGSTVASPQAATAFPIILGFAFLGGVILNVMPCVLPVVGLKIMGFVSQAGEDRRRVLILNLVYAAGILFVFALLAMLAVVFKFGWGQQFTYFPVKLGLTLGLFALALSYLGVWEIPAPGMASTKASQDLQSREGLTGAFSKGVFATVLATPCSGPMLGYILGLTLGLSSIQTIAIFMTVGLGMSLPYLLIGMQPKLIAWLPKPGNWMETFKEFMAFLFLGTVAFFFAQFQDYQKLPVFVSLIGVWFGCWIIGQVPGWSELPKRLAAWVTGVAAAALIGYASFVYLVPGPKVLAWEDYNEARLVQLQSEGKTVLLDFSAKWCTNCIYNYEFAINTEATRKLVDELDAVAMYADYTDFDESIQKKLEELQSRSIPLLAIYPGRSPDQPIILRDLLTQQNVLDALEQAGGSVDPTPDASSQVAELPAVSPAESSTSR</sequence>
<feature type="domain" description="Cytochrome C biogenesis protein transmembrane" evidence="8">
    <location>
        <begin position="470"/>
        <end position="677"/>
    </location>
</feature>
<dbReference type="PANTHER" id="PTHR32234">
    <property type="entry name" value="THIOL:DISULFIDE INTERCHANGE PROTEIN DSBD"/>
    <property type="match status" value="1"/>
</dbReference>
<protein>
    <submittedName>
        <fullName evidence="9">Thiol:disulfide interchange protein DsbD</fullName>
        <ecNumber evidence="9">1.8.1.8</ecNumber>
    </submittedName>
</protein>
<dbReference type="SUPFAM" id="SSF52833">
    <property type="entry name" value="Thioredoxin-like"/>
    <property type="match status" value="1"/>
</dbReference>
<evidence type="ECO:0000313" key="10">
    <source>
        <dbReference type="Proteomes" id="UP000318538"/>
    </source>
</evidence>
<dbReference type="PROSITE" id="PS51257">
    <property type="entry name" value="PROKAR_LIPOPROTEIN"/>
    <property type="match status" value="1"/>
</dbReference>
<dbReference type="Pfam" id="PF02683">
    <property type="entry name" value="DsbD_TM"/>
    <property type="match status" value="1"/>
</dbReference>
<dbReference type="AlphaFoldDB" id="A0A517NAI1"/>
<organism evidence="9 10">
    <name type="scientific">Rubripirellula lacrimiformis</name>
    <dbReference type="NCBI Taxonomy" id="1930273"/>
    <lineage>
        <taxon>Bacteria</taxon>
        <taxon>Pseudomonadati</taxon>
        <taxon>Planctomycetota</taxon>
        <taxon>Planctomycetia</taxon>
        <taxon>Pirellulales</taxon>
        <taxon>Pirellulaceae</taxon>
        <taxon>Rubripirellula</taxon>
    </lineage>
</organism>
<gene>
    <name evidence="9" type="primary">dsbD</name>
    <name evidence="9" type="ORF">K227x_24140</name>
</gene>
<evidence type="ECO:0000256" key="4">
    <source>
        <dbReference type="ARBA" id="ARBA00022989"/>
    </source>
</evidence>
<evidence type="ECO:0000256" key="3">
    <source>
        <dbReference type="ARBA" id="ARBA00022748"/>
    </source>
</evidence>
<dbReference type="Proteomes" id="UP000318538">
    <property type="component" value="Chromosome"/>
</dbReference>
<dbReference type="EC" id="1.8.1.8" evidence="9"/>
<keyword evidence="5 7" id="KW-0472">Membrane</keyword>
<keyword evidence="2 7" id="KW-0812">Transmembrane</keyword>
<dbReference type="EMBL" id="CP036525">
    <property type="protein sequence ID" value="QDT04028.1"/>
    <property type="molecule type" value="Genomic_DNA"/>
</dbReference>
<evidence type="ECO:0000256" key="2">
    <source>
        <dbReference type="ARBA" id="ARBA00022692"/>
    </source>
</evidence>
<dbReference type="Gene3D" id="3.40.30.10">
    <property type="entry name" value="Glutaredoxin"/>
    <property type="match status" value="1"/>
</dbReference>
<dbReference type="OrthoDB" id="9811036at2"/>
<evidence type="ECO:0000256" key="7">
    <source>
        <dbReference type="SAM" id="Phobius"/>
    </source>
</evidence>
<feature type="transmembrane region" description="Helical" evidence="7">
    <location>
        <begin position="666"/>
        <end position="682"/>
    </location>
</feature>
<feature type="transmembrane region" description="Helical" evidence="7">
    <location>
        <begin position="626"/>
        <end position="645"/>
    </location>
</feature>
<feature type="transmembrane region" description="Helical" evidence="7">
    <location>
        <begin position="514"/>
        <end position="537"/>
    </location>
</feature>
<keyword evidence="9" id="KW-0560">Oxidoreductase</keyword>
<dbReference type="RefSeq" id="WP_145169573.1">
    <property type="nucleotide sequence ID" value="NZ_CP036525.1"/>
</dbReference>
<keyword evidence="10" id="KW-1185">Reference proteome</keyword>
<feature type="transmembrane region" description="Helical" evidence="7">
    <location>
        <begin position="591"/>
        <end position="614"/>
    </location>
</feature>
<dbReference type="InterPro" id="IPR036249">
    <property type="entry name" value="Thioredoxin-like_sf"/>
</dbReference>